<comment type="similarity">
    <text evidence="10">Belongs to the ELO family.</text>
</comment>
<dbReference type="GO" id="GO:0042761">
    <property type="term" value="P:very long-chain fatty acid biosynthetic process"/>
    <property type="evidence" value="ECO:0007669"/>
    <property type="project" value="TreeGrafter"/>
</dbReference>
<dbReference type="GO" id="GO:0009922">
    <property type="term" value="F:fatty acid elongase activity"/>
    <property type="evidence" value="ECO:0007669"/>
    <property type="project" value="UniProtKB-EC"/>
</dbReference>
<evidence type="ECO:0000256" key="10">
    <source>
        <dbReference type="RuleBase" id="RU361115"/>
    </source>
</evidence>
<evidence type="ECO:0000313" key="12">
    <source>
        <dbReference type="Proteomes" id="UP000324632"/>
    </source>
</evidence>
<dbReference type="PANTHER" id="PTHR11157">
    <property type="entry name" value="FATTY ACID ACYL TRANSFERASE-RELATED"/>
    <property type="match status" value="1"/>
</dbReference>
<dbReference type="GO" id="GO:0019367">
    <property type="term" value="P:fatty acid elongation, saturated fatty acid"/>
    <property type="evidence" value="ECO:0007669"/>
    <property type="project" value="TreeGrafter"/>
</dbReference>
<dbReference type="GO" id="GO:0030148">
    <property type="term" value="P:sphingolipid biosynthetic process"/>
    <property type="evidence" value="ECO:0007669"/>
    <property type="project" value="TreeGrafter"/>
</dbReference>
<comment type="caution">
    <text evidence="10">Lacks conserved residue(s) required for the propagation of feature annotation.</text>
</comment>
<dbReference type="InterPro" id="IPR002076">
    <property type="entry name" value="ELO_fam"/>
</dbReference>
<protein>
    <recommendedName>
        <fullName evidence="10">Elongation of very long chain fatty acids protein</fullName>
        <ecNumber evidence="10">2.3.1.199</ecNumber>
    </recommendedName>
    <alternativeName>
        <fullName evidence="10">Very-long-chain 3-oxoacyl-CoA synthase</fullName>
    </alternativeName>
</protein>
<accession>A0A5A9PB64</accession>
<dbReference type="EC" id="2.3.1.199" evidence="10"/>
<dbReference type="GO" id="GO:0034626">
    <property type="term" value="P:fatty acid elongation, polyunsaturated fatty acid"/>
    <property type="evidence" value="ECO:0007669"/>
    <property type="project" value="TreeGrafter"/>
</dbReference>
<keyword evidence="4 10" id="KW-0812">Transmembrane</keyword>
<evidence type="ECO:0000256" key="5">
    <source>
        <dbReference type="ARBA" id="ARBA00022832"/>
    </source>
</evidence>
<keyword evidence="6 10" id="KW-1133">Transmembrane helix</keyword>
<gene>
    <name evidence="11" type="ORF">E1301_Tti006670</name>
</gene>
<sequence>MYWELKRRVAKGIPVYQQSPLQNNVWEILDGDKDDFLVYDRCGYLTFHIVLPYSYLTYPYVEAAVRATYHKDICNCSFTASSWLANYSLFCQPVDYSESPLAMRMARVCWWFYFSKVIELSDTMFFILRKKNNQLTLLHVYHHGTMIFNWWAGVKYVAGGQPFLIGLVNSFVHVVMYMYYGLAALGPQMQKYLSWKRYLTCLQLLQFFIVTIHTAVNLIADCDFPDSMNAVVLAYAFSLIALFSNFYYQSYLAKKTKSP</sequence>
<evidence type="ECO:0000256" key="3">
    <source>
        <dbReference type="ARBA" id="ARBA00022679"/>
    </source>
</evidence>
<keyword evidence="2 10" id="KW-0444">Lipid biosynthesis</keyword>
<dbReference type="GO" id="GO:0005789">
    <property type="term" value="C:endoplasmic reticulum membrane"/>
    <property type="evidence" value="ECO:0007669"/>
    <property type="project" value="TreeGrafter"/>
</dbReference>
<keyword evidence="3 10" id="KW-0808">Transferase</keyword>
<feature type="transmembrane region" description="Helical" evidence="10">
    <location>
        <begin position="140"/>
        <end position="158"/>
    </location>
</feature>
<dbReference type="Pfam" id="PF01151">
    <property type="entry name" value="ELO"/>
    <property type="match status" value="1"/>
</dbReference>
<evidence type="ECO:0000256" key="7">
    <source>
        <dbReference type="ARBA" id="ARBA00023098"/>
    </source>
</evidence>
<dbReference type="AlphaFoldDB" id="A0A5A9PB64"/>
<keyword evidence="8 10" id="KW-0472">Membrane</keyword>
<dbReference type="EMBL" id="SOYY01000007">
    <property type="protein sequence ID" value="KAA0719240.1"/>
    <property type="molecule type" value="Genomic_DNA"/>
</dbReference>
<keyword evidence="9 10" id="KW-0275">Fatty acid biosynthesis</keyword>
<feature type="transmembrane region" description="Helical" evidence="10">
    <location>
        <begin position="198"/>
        <end position="216"/>
    </location>
</feature>
<keyword evidence="7 10" id="KW-0443">Lipid metabolism</keyword>
<reference evidence="11 12" key="1">
    <citation type="journal article" date="2019" name="Mol. Ecol. Resour.">
        <title>Chromosome-level genome assembly of Triplophysa tibetana, a fish adapted to the harsh high-altitude environment of the Tibetan Plateau.</title>
        <authorList>
            <person name="Yang X."/>
            <person name="Liu H."/>
            <person name="Ma Z."/>
            <person name="Zou Y."/>
            <person name="Zou M."/>
            <person name="Mao Y."/>
            <person name="Li X."/>
            <person name="Wang H."/>
            <person name="Chen T."/>
            <person name="Wang W."/>
            <person name="Yang R."/>
        </authorList>
    </citation>
    <scope>NUCLEOTIDE SEQUENCE [LARGE SCALE GENOMIC DNA]</scope>
    <source>
        <strain evidence="11">TTIB1903HZAU</strain>
        <tissue evidence="11">Muscle</tissue>
    </source>
</reference>
<comment type="catalytic activity">
    <reaction evidence="10">
        <text>a very-long-chain acyl-CoA + malonyl-CoA + H(+) = a very-long-chain 3-oxoacyl-CoA + CO2 + CoA</text>
        <dbReference type="Rhea" id="RHEA:32727"/>
        <dbReference type="ChEBI" id="CHEBI:15378"/>
        <dbReference type="ChEBI" id="CHEBI:16526"/>
        <dbReference type="ChEBI" id="CHEBI:57287"/>
        <dbReference type="ChEBI" id="CHEBI:57384"/>
        <dbReference type="ChEBI" id="CHEBI:90725"/>
        <dbReference type="ChEBI" id="CHEBI:90736"/>
        <dbReference type="EC" id="2.3.1.199"/>
    </reaction>
</comment>
<evidence type="ECO:0000256" key="8">
    <source>
        <dbReference type="ARBA" id="ARBA00023136"/>
    </source>
</evidence>
<proteinExistence type="inferred from homology"/>
<evidence type="ECO:0000256" key="1">
    <source>
        <dbReference type="ARBA" id="ARBA00004141"/>
    </source>
</evidence>
<keyword evidence="5 10" id="KW-0276">Fatty acid metabolism</keyword>
<evidence type="ECO:0000313" key="11">
    <source>
        <dbReference type="EMBL" id="KAA0719240.1"/>
    </source>
</evidence>
<comment type="subcellular location">
    <subcellularLocation>
        <location evidence="1">Membrane</location>
        <topology evidence="1">Multi-pass membrane protein</topology>
    </subcellularLocation>
</comment>
<feature type="transmembrane region" description="Helical" evidence="10">
    <location>
        <begin position="228"/>
        <end position="248"/>
    </location>
</feature>
<dbReference type="PANTHER" id="PTHR11157:SF145">
    <property type="entry name" value="ELONGATION OF VERY LONG CHAIN FATTY ACIDS PROTEIN"/>
    <property type="match status" value="1"/>
</dbReference>
<dbReference type="GO" id="GO:0034625">
    <property type="term" value="P:fatty acid elongation, monounsaturated fatty acid"/>
    <property type="evidence" value="ECO:0007669"/>
    <property type="project" value="TreeGrafter"/>
</dbReference>
<name>A0A5A9PB64_9TELE</name>
<evidence type="ECO:0000256" key="9">
    <source>
        <dbReference type="ARBA" id="ARBA00023160"/>
    </source>
</evidence>
<organism evidence="11 12">
    <name type="scientific">Triplophysa tibetana</name>
    <dbReference type="NCBI Taxonomy" id="1572043"/>
    <lineage>
        <taxon>Eukaryota</taxon>
        <taxon>Metazoa</taxon>
        <taxon>Chordata</taxon>
        <taxon>Craniata</taxon>
        <taxon>Vertebrata</taxon>
        <taxon>Euteleostomi</taxon>
        <taxon>Actinopterygii</taxon>
        <taxon>Neopterygii</taxon>
        <taxon>Teleostei</taxon>
        <taxon>Ostariophysi</taxon>
        <taxon>Cypriniformes</taxon>
        <taxon>Nemacheilidae</taxon>
        <taxon>Triplophysa</taxon>
    </lineage>
</organism>
<feature type="transmembrane region" description="Helical" evidence="10">
    <location>
        <begin position="164"/>
        <end position="186"/>
    </location>
</feature>
<dbReference type="Proteomes" id="UP000324632">
    <property type="component" value="Chromosome 7"/>
</dbReference>
<comment type="caution">
    <text evidence="11">The sequence shown here is derived from an EMBL/GenBank/DDBJ whole genome shotgun (WGS) entry which is preliminary data.</text>
</comment>
<evidence type="ECO:0000256" key="6">
    <source>
        <dbReference type="ARBA" id="ARBA00022989"/>
    </source>
</evidence>
<evidence type="ECO:0000256" key="2">
    <source>
        <dbReference type="ARBA" id="ARBA00022516"/>
    </source>
</evidence>
<keyword evidence="12" id="KW-1185">Reference proteome</keyword>
<evidence type="ECO:0000256" key="4">
    <source>
        <dbReference type="ARBA" id="ARBA00022692"/>
    </source>
</evidence>